<protein>
    <submittedName>
        <fullName evidence="1">Uncharacterized protein</fullName>
    </submittedName>
</protein>
<evidence type="ECO:0000313" key="2">
    <source>
        <dbReference type="Proteomes" id="UP000033725"/>
    </source>
</evidence>
<dbReference type="AlphaFoldDB" id="A0A0F0KSG7"/>
<reference evidence="1 2" key="1">
    <citation type="submission" date="2015-02" db="EMBL/GenBank/DDBJ databases">
        <title>Draft genome sequences of ten Microbacterium spp. with emphasis on heavy metal contaminated environments.</title>
        <authorList>
            <person name="Corretto E."/>
        </authorList>
    </citation>
    <scope>NUCLEOTIDE SEQUENCE [LARGE SCALE GENOMIC DNA]</scope>
    <source>
        <strain evidence="1 2">BEL163</strain>
    </source>
</reference>
<dbReference type="PATRIC" id="fig|82380.10.peg.1351"/>
<organism evidence="1 2">
    <name type="scientific">Microbacterium oxydans</name>
    <dbReference type="NCBI Taxonomy" id="82380"/>
    <lineage>
        <taxon>Bacteria</taxon>
        <taxon>Bacillati</taxon>
        <taxon>Actinomycetota</taxon>
        <taxon>Actinomycetes</taxon>
        <taxon>Micrococcales</taxon>
        <taxon>Microbacteriaceae</taxon>
        <taxon>Microbacterium</taxon>
    </lineage>
</organism>
<gene>
    <name evidence="1" type="ORF">RN51_01344</name>
</gene>
<comment type="caution">
    <text evidence="1">The sequence shown here is derived from an EMBL/GenBank/DDBJ whole genome shotgun (WGS) entry which is preliminary data.</text>
</comment>
<evidence type="ECO:0000313" key="1">
    <source>
        <dbReference type="EMBL" id="KJL23808.1"/>
    </source>
</evidence>
<dbReference type="Proteomes" id="UP000033725">
    <property type="component" value="Unassembled WGS sequence"/>
</dbReference>
<dbReference type="EMBL" id="JYIV01000022">
    <property type="protein sequence ID" value="KJL23808.1"/>
    <property type="molecule type" value="Genomic_DNA"/>
</dbReference>
<proteinExistence type="predicted"/>
<dbReference type="RefSeq" id="WP_156149121.1">
    <property type="nucleotide sequence ID" value="NZ_JYIV01000022.1"/>
</dbReference>
<accession>A0A0F0KSG7</accession>
<name>A0A0F0KSG7_9MICO</name>
<sequence length="49" mass="5123">MALTDDALSALVGVVGDIHAGKIAASESDIELLVWTLEVLATLGDENER</sequence>